<keyword evidence="6 8" id="KW-0808">Transferase</keyword>
<feature type="domain" description="Glycosyl transferase family 1" evidence="9">
    <location>
        <begin position="310"/>
        <end position="459"/>
    </location>
</feature>
<proteinExistence type="inferred from homology"/>
<dbReference type="GO" id="GO:0004373">
    <property type="term" value="F:alpha-1,4-glucan glucosyltransferase (UDP-glucose donor) activity"/>
    <property type="evidence" value="ECO:0007669"/>
    <property type="project" value="InterPro"/>
</dbReference>
<dbReference type="InterPro" id="IPR013534">
    <property type="entry name" value="Starch_synth_cat_dom"/>
</dbReference>
<comment type="function">
    <text evidence="2 8">Synthesizes alpha-1,4-glucan chains using ADP-glucose.</text>
</comment>
<dbReference type="UniPathway" id="UPA00164"/>
<reference evidence="11 12" key="1">
    <citation type="submission" date="2006-03" db="EMBL/GenBank/DDBJ databases">
        <title>Complete sequence of Methylobacillus flagellatus KT.</title>
        <authorList>
            <consortium name="US DOE Joint Genome Institute"/>
            <person name="Copeland A."/>
            <person name="Lucas S."/>
            <person name="Lapidus A."/>
            <person name="Barry K."/>
            <person name="Detter J.C."/>
            <person name="Glavina del Rio T."/>
            <person name="Hammon N."/>
            <person name="Israni S."/>
            <person name="Dalin E."/>
            <person name="Tice H."/>
            <person name="Pitluck S."/>
            <person name="Brettin T."/>
            <person name="Bruce D."/>
            <person name="Han C."/>
            <person name="Tapia R."/>
            <person name="Saunders E."/>
            <person name="Gilna P."/>
            <person name="Schmutz J."/>
            <person name="Larimer F."/>
            <person name="Land M."/>
            <person name="Kyrpides N."/>
            <person name="Anderson I."/>
            <person name="Richardson P."/>
        </authorList>
    </citation>
    <scope>NUCLEOTIDE SEQUENCE [LARGE SCALE GENOMIC DNA]</scope>
    <source>
        <strain evidence="12">KT / ATCC 51484 / DSM 6875</strain>
    </source>
</reference>
<keyword evidence="7 8" id="KW-0320">Glycogen biosynthesis</keyword>
<dbReference type="EC" id="2.4.1.21" evidence="8"/>
<evidence type="ECO:0000256" key="5">
    <source>
        <dbReference type="ARBA" id="ARBA00022676"/>
    </source>
</evidence>
<evidence type="ECO:0000313" key="12">
    <source>
        <dbReference type="Proteomes" id="UP000002440"/>
    </source>
</evidence>
<dbReference type="GO" id="GO:0005978">
    <property type="term" value="P:glycogen biosynthetic process"/>
    <property type="evidence" value="ECO:0007669"/>
    <property type="project" value="UniProtKB-UniRule"/>
</dbReference>
<keyword evidence="12" id="KW-1185">Reference proteome</keyword>
<evidence type="ECO:0000256" key="1">
    <source>
        <dbReference type="ARBA" id="ARBA00001478"/>
    </source>
</evidence>
<dbReference type="NCBIfam" id="NF001899">
    <property type="entry name" value="PRK00654.1-2"/>
    <property type="match status" value="1"/>
</dbReference>
<evidence type="ECO:0000259" key="9">
    <source>
        <dbReference type="Pfam" id="PF00534"/>
    </source>
</evidence>
<comment type="pathway">
    <text evidence="3 8">Glycan biosynthesis; glycogen biosynthesis.</text>
</comment>
<dbReference type="PANTHER" id="PTHR45825:SF11">
    <property type="entry name" value="ALPHA AMYLASE DOMAIN-CONTAINING PROTEIN"/>
    <property type="match status" value="1"/>
</dbReference>
<keyword evidence="5 8" id="KW-0328">Glycosyltransferase</keyword>
<evidence type="ECO:0000256" key="2">
    <source>
        <dbReference type="ARBA" id="ARBA00002764"/>
    </source>
</evidence>
<organism evidence="11 12">
    <name type="scientific">Methylobacillus flagellatus (strain ATCC 51484 / DSM 6875 / VKM B-1610 / KT)</name>
    <dbReference type="NCBI Taxonomy" id="265072"/>
    <lineage>
        <taxon>Bacteria</taxon>
        <taxon>Pseudomonadati</taxon>
        <taxon>Pseudomonadota</taxon>
        <taxon>Betaproteobacteria</taxon>
        <taxon>Nitrosomonadales</taxon>
        <taxon>Methylophilaceae</taxon>
        <taxon>Methylobacillus</taxon>
    </lineage>
</organism>
<sequence length="499" mass="55494">MIFNSPKKQRAHTLRILFVTSEAYPLIKTGGLADVSGSLPAAIRDLGIDIRILLPGYPAVLEKLQEKHLITQIHGLPEVGSVNLLGGKMPDTGVDVMVVEHAQLFERPGGPYNDGQGIDWGDNALRFGILSKVGSILGGLHSPLQDDWIPDVVHCNDWQSGLTPAFLHHSASPHARSIISIHNLAFQGNFAPEWVQRLGLPNHSYQMHGLEYYGQMSFLKAGIYYADSITTVSPTYAREIQTEQYGFGMQGLLAARSHEIHGILNGIEIQEWNPATDPYLAKTYNLEHLADKKIVKKALQVQLGLETAPHKPLLGVVSRLTHQKGLDIFLEVAESLLAKHCQIVVLGSGEAHMENGFKDLARRYPRQVSVTIGYKEPLSHQIMAGADMFIMPSRFEPCGLNQMYGLRYGTPPVVTRTGGLADSVQDSNSTTMKNNTATGFVLESAEPRQLLHTVQRALVYYHDPRAWRRIQRNGMRRDLSWTSSAKLYLDLYQSLAQRR</sequence>
<dbReference type="PANTHER" id="PTHR45825">
    <property type="entry name" value="GRANULE-BOUND STARCH SYNTHASE 1, CHLOROPLASTIC/AMYLOPLASTIC"/>
    <property type="match status" value="1"/>
</dbReference>
<evidence type="ECO:0000256" key="6">
    <source>
        <dbReference type="ARBA" id="ARBA00022679"/>
    </source>
</evidence>
<dbReference type="GO" id="GO:0009011">
    <property type="term" value="F:alpha-1,4-glucan glucosyltransferase (ADP-glucose donor) activity"/>
    <property type="evidence" value="ECO:0007669"/>
    <property type="project" value="UniProtKB-UniRule"/>
</dbReference>
<dbReference type="InterPro" id="IPR001296">
    <property type="entry name" value="Glyco_trans_1"/>
</dbReference>
<dbReference type="InterPro" id="IPR011835">
    <property type="entry name" value="GS/SS"/>
</dbReference>
<evidence type="ECO:0000256" key="7">
    <source>
        <dbReference type="ARBA" id="ARBA00023056"/>
    </source>
</evidence>
<dbReference type="HOGENOM" id="CLU_009583_18_2_4"/>
<evidence type="ECO:0000256" key="4">
    <source>
        <dbReference type="ARBA" id="ARBA00010281"/>
    </source>
</evidence>
<accession>Q1H197</accession>
<comment type="similarity">
    <text evidence="4 8">Belongs to the glycosyltransferase 1 family. Bacterial/plant glycogen synthase subfamily.</text>
</comment>
<dbReference type="STRING" id="265072.Mfla_1472"/>
<dbReference type="EMBL" id="CP000284">
    <property type="protein sequence ID" value="ABE49740.1"/>
    <property type="molecule type" value="Genomic_DNA"/>
</dbReference>
<dbReference type="CAZy" id="GT5">
    <property type="family name" value="Glycosyltransferase Family 5"/>
</dbReference>
<dbReference type="Gene3D" id="3.40.50.2000">
    <property type="entry name" value="Glycogen Phosphorylase B"/>
    <property type="match status" value="2"/>
</dbReference>
<dbReference type="KEGG" id="mfa:Mfla_1472"/>
<dbReference type="SUPFAM" id="SSF53756">
    <property type="entry name" value="UDP-Glycosyltransferase/glycogen phosphorylase"/>
    <property type="match status" value="1"/>
</dbReference>
<name>Q1H197_METFK</name>
<dbReference type="Proteomes" id="UP000002440">
    <property type="component" value="Chromosome"/>
</dbReference>
<evidence type="ECO:0000256" key="8">
    <source>
        <dbReference type="HAMAP-Rule" id="MF_00484"/>
    </source>
</evidence>
<dbReference type="CDD" id="cd03791">
    <property type="entry name" value="GT5_Glycogen_synthase_DULL1-like"/>
    <property type="match status" value="1"/>
</dbReference>
<feature type="domain" description="Starch synthase catalytic" evidence="10">
    <location>
        <begin position="15"/>
        <end position="254"/>
    </location>
</feature>
<dbReference type="AlphaFoldDB" id="Q1H197"/>
<dbReference type="GO" id="GO:0005829">
    <property type="term" value="C:cytosol"/>
    <property type="evidence" value="ECO:0007669"/>
    <property type="project" value="TreeGrafter"/>
</dbReference>
<evidence type="ECO:0000259" key="10">
    <source>
        <dbReference type="Pfam" id="PF08323"/>
    </source>
</evidence>
<dbReference type="Pfam" id="PF00534">
    <property type="entry name" value="Glycos_transf_1"/>
    <property type="match status" value="1"/>
</dbReference>
<dbReference type="HAMAP" id="MF_00484">
    <property type="entry name" value="Glycogen_synth"/>
    <property type="match status" value="1"/>
</dbReference>
<comment type="catalytic activity">
    <reaction evidence="1 8">
        <text>[(1-&gt;4)-alpha-D-glucosyl](n) + ADP-alpha-D-glucose = [(1-&gt;4)-alpha-D-glucosyl](n+1) + ADP + H(+)</text>
        <dbReference type="Rhea" id="RHEA:18189"/>
        <dbReference type="Rhea" id="RHEA-COMP:9584"/>
        <dbReference type="Rhea" id="RHEA-COMP:9587"/>
        <dbReference type="ChEBI" id="CHEBI:15378"/>
        <dbReference type="ChEBI" id="CHEBI:15444"/>
        <dbReference type="ChEBI" id="CHEBI:57498"/>
        <dbReference type="ChEBI" id="CHEBI:456216"/>
        <dbReference type="EC" id="2.4.1.21"/>
    </reaction>
</comment>
<dbReference type="NCBIfam" id="TIGR02095">
    <property type="entry name" value="glgA"/>
    <property type="match status" value="1"/>
</dbReference>
<evidence type="ECO:0000256" key="3">
    <source>
        <dbReference type="ARBA" id="ARBA00004964"/>
    </source>
</evidence>
<dbReference type="eggNOG" id="COG0297">
    <property type="taxonomic scope" value="Bacteria"/>
</dbReference>
<dbReference type="Pfam" id="PF08323">
    <property type="entry name" value="Glyco_transf_5"/>
    <property type="match status" value="1"/>
</dbReference>
<gene>
    <name evidence="8" type="primary">glgA</name>
    <name evidence="11" type="ordered locus">Mfla_1472</name>
</gene>
<feature type="binding site" evidence="8">
    <location>
        <position position="28"/>
    </location>
    <ligand>
        <name>ADP-alpha-D-glucose</name>
        <dbReference type="ChEBI" id="CHEBI:57498"/>
    </ligand>
</feature>
<evidence type="ECO:0000313" key="11">
    <source>
        <dbReference type="EMBL" id="ABE49740.1"/>
    </source>
</evidence>
<protein>
    <recommendedName>
        <fullName evidence="8">Glycogen synthase</fullName>
        <ecNumber evidence="8">2.4.1.21</ecNumber>
    </recommendedName>
    <alternativeName>
        <fullName evidence="8">Starch [bacterial glycogen] synthase</fullName>
    </alternativeName>
</protein>